<dbReference type="Proteomes" id="UP001219518">
    <property type="component" value="Unassembled WGS sequence"/>
</dbReference>
<dbReference type="AlphaFoldDB" id="A0AAE1HPD6"/>
<sequence length="318" mass="35619">PEKVPRLENVGCLLDFLWLAKHALQESYYGWNGFMTVAHANEPKHDMSAFLPLPFIPMPAADPSTLYTALRFAGKRSDDYKHKTCVVTFDLPLFLKAMDIVNGCGGKLPFVVVRLGGFHLLMSFMGAVGMLVGGSGLADLWKEVYVKNRVDAMTGGHAYKRALRAHFLTQAALASLVLEKMQASEQISSVNIEKVRELYSKLDGTGRSFRQALKTECENNRTGGPWQQYFDQVEIMTKFVRAERTGDWRQHLHCVGLKLPHLAAACHLPYAKRAHLYPQEMQKLEAKMTVFEFEKFAESVGGFPFSSPKRLTGESGVT</sequence>
<dbReference type="PANTHER" id="PTHR47018">
    <property type="entry name" value="CXC DOMAIN-CONTAINING PROTEIN-RELATED"/>
    <property type="match status" value="1"/>
</dbReference>
<reference evidence="1" key="1">
    <citation type="submission" date="2021-07" db="EMBL/GenBank/DDBJ databases">
        <authorList>
            <person name="Catto M.A."/>
            <person name="Jacobson A."/>
            <person name="Kennedy G."/>
            <person name="Labadie P."/>
            <person name="Hunt B.G."/>
            <person name="Srinivasan R."/>
        </authorList>
    </citation>
    <scope>NUCLEOTIDE SEQUENCE</scope>
    <source>
        <strain evidence="1">PL_HMW_Pooled</strain>
        <tissue evidence="1">Head</tissue>
    </source>
</reference>
<gene>
    <name evidence="1" type="ORF">KUF71_002541</name>
</gene>
<evidence type="ECO:0000313" key="2">
    <source>
        <dbReference type="Proteomes" id="UP001219518"/>
    </source>
</evidence>
<proteinExistence type="predicted"/>
<organism evidence="1 2">
    <name type="scientific">Frankliniella fusca</name>
    <dbReference type="NCBI Taxonomy" id="407009"/>
    <lineage>
        <taxon>Eukaryota</taxon>
        <taxon>Metazoa</taxon>
        <taxon>Ecdysozoa</taxon>
        <taxon>Arthropoda</taxon>
        <taxon>Hexapoda</taxon>
        <taxon>Insecta</taxon>
        <taxon>Pterygota</taxon>
        <taxon>Neoptera</taxon>
        <taxon>Paraneoptera</taxon>
        <taxon>Thysanoptera</taxon>
        <taxon>Terebrantia</taxon>
        <taxon>Thripoidea</taxon>
        <taxon>Thripidae</taxon>
        <taxon>Frankliniella</taxon>
    </lineage>
</organism>
<reference evidence="1" key="2">
    <citation type="journal article" date="2023" name="BMC Genomics">
        <title>Pest status, molecular evolution, and epigenetic factors derived from the genome assembly of Frankliniella fusca, a thysanopteran phytovirus vector.</title>
        <authorList>
            <person name="Catto M.A."/>
            <person name="Labadie P.E."/>
            <person name="Jacobson A.L."/>
            <person name="Kennedy G.G."/>
            <person name="Srinivasan R."/>
            <person name="Hunt B.G."/>
        </authorList>
    </citation>
    <scope>NUCLEOTIDE SEQUENCE</scope>
    <source>
        <strain evidence="1">PL_HMW_Pooled</strain>
    </source>
</reference>
<feature type="non-terminal residue" evidence="1">
    <location>
        <position position="318"/>
    </location>
</feature>
<comment type="caution">
    <text evidence="1">The sequence shown here is derived from an EMBL/GenBank/DDBJ whole genome shotgun (WGS) entry which is preliminary data.</text>
</comment>
<dbReference type="EMBL" id="JAHWGI010001169">
    <property type="protein sequence ID" value="KAK3924270.1"/>
    <property type="molecule type" value="Genomic_DNA"/>
</dbReference>
<evidence type="ECO:0000313" key="1">
    <source>
        <dbReference type="EMBL" id="KAK3924270.1"/>
    </source>
</evidence>
<dbReference type="PANTHER" id="PTHR47018:SF3">
    <property type="entry name" value="MYCBP-ASSOCIATED PROTEIN"/>
    <property type="match status" value="1"/>
</dbReference>
<name>A0AAE1HPD6_9NEOP</name>
<protein>
    <submittedName>
        <fullName evidence="1">1-deoxy-D-xylulose 5-phosphate reductoisomerase</fullName>
    </submittedName>
</protein>
<accession>A0AAE1HPD6</accession>
<keyword evidence="2" id="KW-1185">Reference proteome</keyword>